<dbReference type="OrthoDB" id="4735656at2"/>
<dbReference type="InterPro" id="IPR029044">
    <property type="entry name" value="Nucleotide-diphossugar_trans"/>
</dbReference>
<organism evidence="3 4">
    <name type="scientific">Nakamurella panacisegetis</name>
    <dbReference type="NCBI Taxonomy" id="1090615"/>
    <lineage>
        <taxon>Bacteria</taxon>
        <taxon>Bacillati</taxon>
        <taxon>Actinomycetota</taxon>
        <taxon>Actinomycetes</taxon>
        <taxon>Nakamurellales</taxon>
        <taxon>Nakamurellaceae</taxon>
        <taxon>Nakamurella</taxon>
    </lineage>
</organism>
<dbReference type="PANTHER" id="PTHR19136:SF81">
    <property type="entry name" value="MOLYBDENUM COFACTOR GUANYLYLTRANSFERASE"/>
    <property type="match status" value="1"/>
</dbReference>
<dbReference type="STRING" id="1090615.SAMN04515671_4068"/>
<dbReference type="PANTHER" id="PTHR19136">
    <property type="entry name" value="MOLYBDENUM COFACTOR GUANYLYLTRANSFERASE"/>
    <property type="match status" value="1"/>
</dbReference>
<accession>A0A1H0SF27</accession>
<dbReference type="Proteomes" id="UP000198741">
    <property type="component" value="Chromosome I"/>
</dbReference>
<gene>
    <name evidence="3" type="ORF">SAMN04515671_4068</name>
</gene>
<keyword evidence="1" id="KW-0808">Transferase</keyword>
<dbReference type="AlphaFoldDB" id="A0A1H0SF27"/>
<evidence type="ECO:0000313" key="3">
    <source>
        <dbReference type="EMBL" id="SDP40285.1"/>
    </source>
</evidence>
<dbReference type="InterPro" id="IPR025877">
    <property type="entry name" value="MobA-like_NTP_Trfase"/>
</dbReference>
<dbReference type="Gene3D" id="3.90.550.10">
    <property type="entry name" value="Spore Coat Polysaccharide Biosynthesis Protein SpsA, Chain A"/>
    <property type="match status" value="1"/>
</dbReference>
<dbReference type="RefSeq" id="WP_157695574.1">
    <property type="nucleotide sequence ID" value="NZ_LT629710.1"/>
</dbReference>
<evidence type="ECO:0000313" key="4">
    <source>
        <dbReference type="Proteomes" id="UP000198741"/>
    </source>
</evidence>
<evidence type="ECO:0000256" key="1">
    <source>
        <dbReference type="ARBA" id="ARBA00022679"/>
    </source>
</evidence>
<keyword evidence="4" id="KW-1185">Reference proteome</keyword>
<dbReference type="SUPFAM" id="SSF53448">
    <property type="entry name" value="Nucleotide-diphospho-sugar transferases"/>
    <property type="match status" value="1"/>
</dbReference>
<protein>
    <submittedName>
        <fullName evidence="3">Molybdopterin-guanine dinucleotide biosynthesis protein A</fullName>
    </submittedName>
</protein>
<dbReference type="GO" id="GO:0016779">
    <property type="term" value="F:nucleotidyltransferase activity"/>
    <property type="evidence" value="ECO:0007669"/>
    <property type="project" value="TreeGrafter"/>
</dbReference>
<dbReference type="EMBL" id="LT629710">
    <property type="protein sequence ID" value="SDP40285.1"/>
    <property type="molecule type" value="Genomic_DNA"/>
</dbReference>
<feature type="domain" description="MobA-like NTP transferase" evidence="2">
    <location>
        <begin position="13"/>
        <end position="156"/>
    </location>
</feature>
<dbReference type="Pfam" id="PF12804">
    <property type="entry name" value="NTP_transf_3"/>
    <property type="match status" value="1"/>
</dbReference>
<evidence type="ECO:0000259" key="2">
    <source>
        <dbReference type="Pfam" id="PF12804"/>
    </source>
</evidence>
<proteinExistence type="predicted"/>
<sequence length="208" mass="21256">MPPVPAPDRPRFAVILAGGSGRRLGDVDKPGLLVAGSTLLDTAIRAVAPALTVVVGPPRELPPGVRQTRESPAGGGPAAGLVAGLAALADALPAPDDLVAVLAADLPGISAEAIDELTGAMRTADRTGVVLADPDGRQQYLAGIWRWSALRAAAGSRESWHNGRLSDLLGPLIAGVVNANRTTTADIDTPDDLRRWGGSGRTHTCGHD</sequence>
<reference evidence="3 4" key="1">
    <citation type="submission" date="2016-10" db="EMBL/GenBank/DDBJ databases">
        <authorList>
            <person name="de Groot N.N."/>
        </authorList>
    </citation>
    <scope>NUCLEOTIDE SEQUENCE [LARGE SCALE GENOMIC DNA]</scope>
    <source>
        <strain evidence="4">P4-7,KCTC 19426,CECT 7604</strain>
    </source>
</reference>
<name>A0A1H0SF27_9ACTN</name>